<name>A0A1H8AZA4_STRJI</name>
<reference evidence="2" key="1">
    <citation type="submission" date="2016-10" db="EMBL/GenBank/DDBJ databases">
        <authorList>
            <person name="Varghese N."/>
        </authorList>
    </citation>
    <scope>NUCLEOTIDE SEQUENCE [LARGE SCALE GENOMIC DNA]</scope>
    <source>
        <strain evidence="2">DSM 45096 / BCRC 16803 / CGMCC 4.1857 / CIP 109030 / JCM 12277 / KCTC 19219 / NBRC 100920 / 33214</strain>
    </source>
</reference>
<evidence type="ECO:0008006" key="3">
    <source>
        <dbReference type="Google" id="ProtNLM"/>
    </source>
</evidence>
<dbReference type="EMBL" id="FOAZ01000052">
    <property type="protein sequence ID" value="SEM75138.1"/>
    <property type="molecule type" value="Genomic_DNA"/>
</dbReference>
<dbReference type="PROSITE" id="PS51257">
    <property type="entry name" value="PROKAR_LIPOPROTEIN"/>
    <property type="match status" value="1"/>
</dbReference>
<gene>
    <name evidence="1" type="ORF">SAMN05414137_15211</name>
</gene>
<evidence type="ECO:0000313" key="2">
    <source>
        <dbReference type="Proteomes" id="UP000183015"/>
    </source>
</evidence>
<dbReference type="AlphaFoldDB" id="A0A1H8AZA4"/>
<dbReference type="RefSeq" id="WP_042460813.1">
    <property type="nucleotide sequence ID" value="NZ_BBPN01000074.1"/>
</dbReference>
<dbReference type="Gene3D" id="3.40.50.2300">
    <property type="match status" value="1"/>
</dbReference>
<protein>
    <recommendedName>
        <fullName evidence="3">BMP family ABC transporter substrate-binding protein</fullName>
    </recommendedName>
</protein>
<keyword evidence="2" id="KW-1185">Reference proteome</keyword>
<sequence>MTRLLAFLGQGRRRNTILLAAVAAIAAACLAAVLTFSGDGAPPKVLAADLSGRPTACLAADTATTSRDTTTTRTWTAMQHGAQGLKVNIQQLVLPATATQAKPYLAGLLAQHCNLVVTVGQPFGAAIAADAHLSPTTHFMTVDASHLPGSALVTQLDSASAPTAVQAAVAALAGLKR</sequence>
<organism evidence="1 2">
    <name type="scientific">Streptacidiphilus jiangxiensis</name>
    <dbReference type="NCBI Taxonomy" id="235985"/>
    <lineage>
        <taxon>Bacteria</taxon>
        <taxon>Bacillati</taxon>
        <taxon>Actinomycetota</taxon>
        <taxon>Actinomycetes</taxon>
        <taxon>Kitasatosporales</taxon>
        <taxon>Streptomycetaceae</taxon>
        <taxon>Streptacidiphilus</taxon>
    </lineage>
</organism>
<dbReference type="STRING" id="235985.SAMN05414137_15211"/>
<dbReference type="eggNOG" id="ENOG5032146">
    <property type="taxonomic scope" value="Bacteria"/>
</dbReference>
<accession>A0A1H8AZA4</accession>
<proteinExistence type="predicted"/>
<evidence type="ECO:0000313" key="1">
    <source>
        <dbReference type="EMBL" id="SEM75138.1"/>
    </source>
</evidence>
<dbReference type="OrthoDB" id="4232078at2"/>
<dbReference type="Proteomes" id="UP000183015">
    <property type="component" value="Unassembled WGS sequence"/>
</dbReference>